<evidence type="ECO:0000313" key="2">
    <source>
        <dbReference type="Proteomes" id="UP000054560"/>
    </source>
</evidence>
<dbReference type="Proteomes" id="UP000054560">
    <property type="component" value="Unassembled WGS sequence"/>
</dbReference>
<dbReference type="GeneID" id="25903453"/>
<gene>
    <name evidence="1" type="ORF">SARC_02949</name>
</gene>
<sequence length="85" mass="9280">MGECKLPPIPDELAPVDLPVGQEAECGDTPTAKDCKDFNQKPLRRLAANLGIPRQEVEALIADIESVAYDKDNPTFMNLPDVDSE</sequence>
<name>A0A0L0G9A0_9EUKA</name>
<dbReference type="AlphaFoldDB" id="A0A0L0G9A0"/>
<reference evidence="1 2" key="1">
    <citation type="submission" date="2011-02" db="EMBL/GenBank/DDBJ databases">
        <title>The Genome Sequence of Sphaeroforma arctica JP610.</title>
        <authorList>
            <consortium name="The Broad Institute Genome Sequencing Platform"/>
            <person name="Russ C."/>
            <person name="Cuomo C."/>
            <person name="Young S.K."/>
            <person name="Zeng Q."/>
            <person name="Gargeya S."/>
            <person name="Alvarado L."/>
            <person name="Berlin A."/>
            <person name="Chapman S.B."/>
            <person name="Chen Z."/>
            <person name="Freedman E."/>
            <person name="Gellesch M."/>
            <person name="Goldberg J."/>
            <person name="Griggs A."/>
            <person name="Gujja S."/>
            <person name="Heilman E."/>
            <person name="Heiman D."/>
            <person name="Howarth C."/>
            <person name="Mehta T."/>
            <person name="Neiman D."/>
            <person name="Pearson M."/>
            <person name="Roberts A."/>
            <person name="Saif S."/>
            <person name="Shea T."/>
            <person name="Shenoy N."/>
            <person name="Sisk P."/>
            <person name="Stolte C."/>
            <person name="Sykes S."/>
            <person name="White J."/>
            <person name="Yandava C."/>
            <person name="Burger G."/>
            <person name="Gray M.W."/>
            <person name="Holland P.W.H."/>
            <person name="King N."/>
            <person name="Lang F.B.F."/>
            <person name="Roger A.J."/>
            <person name="Ruiz-Trillo I."/>
            <person name="Haas B."/>
            <person name="Nusbaum C."/>
            <person name="Birren B."/>
        </authorList>
    </citation>
    <scope>NUCLEOTIDE SEQUENCE [LARGE SCALE GENOMIC DNA]</scope>
    <source>
        <strain evidence="1 2">JP610</strain>
    </source>
</reference>
<dbReference type="EMBL" id="KQ241737">
    <property type="protein sequence ID" value="KNC84838.1"/>
    <property type="molecule type" value="Genomic_DNA"/>
</dbReference>
<keyword evidence="2" id="KW-1185">Reference proteome</keyword>
<organism evidence="1 2">
    <name type="scientific">Sphaeroforma arctica JP610</name>
    <dbReference type="NCBI Taxonomy" id="667725"/>
    <lineage>
        <taxon>Eukaryota</taxon>
        <taxon>Ichthyosporea</taxon>
        <taxon>Ichthyophonida</taxon>
        <taxon>Sphaeroforma</taxon>
    </lineage>
</organism>
<protein>
    <submittedName>
        <fullName evidence="1">Uncharacterized protein</fullName>
    </submittedName>
</protein>
<evidence type="ECO:0000313" key="1">
    <source>
        <dbReference type="EMBL" id="KNC84838.1"/>
    </source>
</evidence>
<accession>A0A0L0G9A0</accession>
<proteinExistence type="predicted"/>
<dbReference type="RefSeq" id="XP_014158740.1">
    <property type="nucleotide sequence ID" value="XM_014303265.1"/>
</dbReference>